<sequence length="775" mass="77456">MQYPRRKISKPVPSLVLTSILIATTVTPVNSVWAFGGPWKPRQTLNIQGGHGLQDYYDALLPISGDAEKMFYINGAFAGTHHVTGGDLGLGYRQIILNNEYVVGGYALMGRYQTNYHNMFTQLTLGTELFGTIWEGRAHLYQPTSRRNKFVSTRSEGFSFQGNKLLGIQTTTYEHAEGGADVEVGRVVPWIPKLRGFAGYYRNGMGNDRKNVNGGYGRFEYRYNNHFTFTLSDAYDNFQGNFFAVGVRMSIGSPAGTVPLTADQRMTDYSVRRRDVFTYTSNYSVPFASVENFYFVAGQSTSGNGTFETPYGTIQEAVTAANAGGNTNNYVYVCNCNNTSSYTYDLGGQLNIGQNTKLIGSGGSFTYNNITVPSLCGSARPTLVGSLYLPGNNELTNFNITGAGTTQNAGVIVSGQNVTLNNLSIYSYTGTNGANGANGADGDNGSDGANGTSGNNGTNAYGIFISNSSNVLINNVTVTDIHGGDGGLGGNGGNGGPNSGNSTNGGFGADGGSGGDAWGIAINNSSLVTLNQVAISNLLGGNGNLGGSGGNGLSSDIFSAGNGGGSGNGGNGGNAGGLSLNSGASISINALNISGNLTAGNAGVGGTGGIGSVGTEPFFNTPISGMGGNGGRGGNGGNGGSAVGISIIDTSSISASGVTLSGSYSAGAAAAGGNGGAGGDGGDAPIPGTAGGNGGDGGDAGNGGNGGNAYGIESNSGTINATFEQTLTATSGASAGTVGAGGAAGTGNGAPNGQPGTPGAAGQNGTDGTASNTAP</sequence>
<organism evidence="3 4">
    <name type="scientific">Legionella lytica</name>
    <dbReference type="NCBI Taxonomy" id="96232"/>
    <lineage>
        <taxon>Bacteria</taxon>
        <taxon>Pseudomonadati</taxon>
        <taxon>Pseudomonadota</taxon>
        <taxon>Gammaproteobacteria</taxon>
        <taxon>Legionellales</taxon>
        <taxon>Legionellaceae</taxon>
        <taxon>Legionella</taxon>
    </lineage>
</organism>
<dbReference type="Proteomes" id="UP001615550">
    <property type="component" value="Unassembled WGS sequence"/>
</dbReference>
<feature type="compositionally biased region" description="Gly residues" evidence="1">
    <location>
        <begin position="738"/>
        <end position="750"/>
    </location>
</feature>
<feature type="domain" description="Inverse autotransporter beta-domain" evidence="2">
    <location>
        <begin position="53"/>
        <end position="253"/>
    </location>
</feature>
<name>A0ABW8D2R4_9GAMM</name>
<feature type="compositionally biased region" description="Gly residues" evidence="1">
    <location>
        <begin position="689"/>
        <end position="706"/>
    </location>
</feature>
<dbReference type="EMBL" id="JBGORX010000001">
    <property type="protein sequence ID" value="MFJ1266990.1"/>
    <property type="molecule type" value="Genomic_DNA"/>
</dbReference>
<evidence type="ECO:0000259" key="2">
    <source>
        <dbReference type="Pfam" id="PF11924"/>
    </source>
</evidence>
<feature type="compositionally biased region" description="Low complexity" evidence="1">
    <location>
        <begin position="751"/>
        <end position="766"/>
    </location>
</feature>
<accession>A0ABW8D2R4</accession>
<dbReference type="InterPro" id="IPR038177">
    <property type="entry name" value="IAT_beta_sf"/>
</dbReference>
<feature type="compositionally biased region" description="Gly residues" evidence="1">
    <location>
        <begin position="671"/>
        <end position="682"/>
    </location>
</feature>
<comment type="caution">
    <text evidence="3">The sequence shown here is derived from an EMBL/GenBank/DDBJ whole genome shotgun (WGS) entry which is preliminary data.</text>
</comment>
<feature type="region of interest" description="Disordered" evidence="1">
    <location>
        <begin position="671"/>
        <end position="706"/>
    </location>
</feature>
<gene>
    <name evidence="3" type="ORF">ACD661_00305</name>
</gene>
<reference evidence="3 4" key="1">
    <citation type="submission" date="2024-08" db="EMBL/GenBank/DDBJ databases">
        <title>Draft Genome Sequence of Legionella lytica strain DSB2004, Isolated From a Fire Sprinkler System.</title>
        <authorList>
            <person name="Everhart A.D."/>
            <person name="Kidane D.T."/>
            <person name="Farone A.L."/>
            <person name="Farone M.B."/>
        </authorList>
    </citation>
    <scope>NUCLEOTIDE SEQUENCE [LARGE SCALE GENOMIC DNA]</scope>
    <source>
        <strain evidence="3 4">DSB2004</strain>
    </source>
</reference>
<evidence type="ECO:0000256" key="1">
    <source>
        <dbReference type="SAM" id="MobiDB-lite"/>
    </source>
</evidence>
<dbReference type="InterPro" id="IPR024519">
    <property type="entry name" value="IAT_beta"/>
</dbReference>
<feature type="region of interest" description="Disordered" evidence="1">
    <location>
        <begin position="732"/>
        <end position="775"/>
    </location>
</feature>
<protein>
    <submittedName>
        <fullName evidence="3">Inverse autotransporter beta domain-containing protein</fullName>
    </submittedName>
</protein>
<dbReference type="Gene3D" id="2.40.160.160">
    <property type="entry name" value="Inverse autotransporter, beta-domain"/>
    <property type="match status" value="1"/>
</dbReference>
<evidence type="ECO:0000313" key="3">
    <source>
        <dbReference type="EMBL" id="MFJ1266990.1"/>
    </source>
</evidence>
<dbReference type="RefSeq" id="WP_400185462.1">
    <property type="nucleotide sequence ID" value="NZ_JBGORX010000001.1"/>
</dbReference>
<keyword evidence="4" id="KW-1185">Reference proteome</keyword>
<evidence type="ECO:0000313" key="4">
    <source>
        <dbReference type="Proteomes" id="UP001615550"/>
    </source>
</evidence>
<dbReference type="Pfam" id="PF11924">
    <property type="entry name" value="IAT_beta"/>
    <property type="match status" value="1"/>
</dbReference>
<proteinExistence type="predicted"/>
<feature type="region of interest" description="Disordered" evidence="1">
    <location>
        <begin position="488"/>
        <end position="508"/>
    </location>
</feature>